<feature type="binding site" description="in other chain" evidence="15">
    <location>
        <begin position="145"/>
        <end position="147"/>
    </location>
    <ligand>
        <name>substrate</name>
        <note>ligand shared between dimeric partners</note>
    </ligand>
</feature>
<keyword evidence="5 15" id="KW-0963">Cytoplasm</keyword>
<evidence type="ECO:0000256" key="12">
    <source>
        <dbReference type="ARBA" id="ARBA00022842"/>
    </source>
</evidence>
<feature type="binding site" evidence="15">
    <location>
        <position position="31"/>
    </location>
    <ligand>
        <name>ATP</name>
        <dbReference type="ChEBI" id="CHEBI:30616"/>
    </ligand>
</feature>
<dbReference type="PIRSF" id="PIRSF000532">
    <property type="entry name" value="ATP_PFK_prok"/>
    <property type="match status" value="1"/>
</dbReference>
<evidence type="ECO:0000256" key="2">
    <source>
        <dbReference type="ARBA" id="ARBA00002659"/>
    </source>
</evidence>
<feature type="binding site" description="in other chain" evidence="15">
    <location>
        <begin position="205"/>
        <end position="207"/>
    </location>
    <ligand>
        <name>ADP</name>
        <dbReference type="ChEBI" id="CHEBI:456216"/>
        <note>allosteric activator; ligand shared between dimeric partners</note>
    </ligand>
</feature>
<accession>A0ABM5MLC2</accession>
<keyword evidence="6 15" id="KW-0021">Allosteric enzyme</keyword>
<sequence length="339" mass="36525">MFKKTYEVGRVQFDANEVEMMKRIGVLTSGGDSPGMNAAIRAVVRKAIYHGVEVYGIYHGYAGLIAGNIKKLEVGDVGDIIHRGGTILYTARCPEFKTEEGQKKGIEQLKKHGIEGLVVIGGDGSYQGAKKLTEHGFPCVGVPGTIDNDIPGTDFTIGFDTALNTVIDAIDKIRDTATSHERTYVVEVMGRHAGDIALWSGLAGGAETILIPEADYDMDDIIARLKRGHERGKKHSIIIVAEGVGSGVDFGRQIQEATGFETRVTVLGHVQRGGSPTAFDRVLASRLGARAVELLLEGKGGRCVGIQNNQIVDHDIAEALAKTHTVDQRMYTLSKELSI</sequence>
<dbReference type="EC" id="2.7.1.11" evidence="15"/>
<dbReference type="Gene3D" id="3.40.50.460">
    <property type="entry name" value="Phosphofructokinase domain"/>
    <property type="match status" value="1"/>
</dbReference>
<dbReference type="CDD" id="cd00763">
    <property type="entry name" value="Bacterial_PFK"/>
    <property type="match status" value="1"/>
</dbReference>
<feature type="binding site" description="in other chain" evidence="15">
    <location>
        <begin position="269"/>
        <end position="272"/>
    </location>
    <ligand>
        <name>substrate</name>
        <note>ligand shared between dimeric partners</note>
    </ligand>
</feature>
<comment type="pathway">
    <text evidence="4 15">Carbohydrate degradation; glycolysis; D-glyceraldehyde 3-phosphate and glycerone phosphate from D-glucose: step 3/4.</text>
</comment>
<evidence type="ECO:0000256" key="5">
    <source>
        <dbReference type="ARBA" id="ARBA00022490"/>
    </source>
</evidence>
<dbReference type="PANTHER" id="PTHR13697:SF4">
    <property type="entry name" value="ATP-DEPENDENT 6-PHOSPHOFRUCTOKINASE"/>
    <property type="match status" value="1"/>
</dbReference>
<keyword evidence="13 15" id="KW-0324">Glycolysis</keyword>
<comment type="similarity">
    <text evidence="15">Belongs to the phosphofructokinase type A (PFKA) family. ATP-dependent PFK group I subfamily. Prokaryotic clade 'B1' sub-subfamily.</text>
</comment>
<dbReference type="InterPro" id="IPR000023">
    <property type="entry name" value="Phosphofructokinase_dom"/>
</dbReference>
<evidence type="ECO:0000256" key="11">
    <source>
        <dbReference type="ARBA" id="ARBA00022840"/>
    </source>
</evidence>
<proteinExistence type="inferred from homology"/>
<evidence type="ECO:0000256" key="3">
    <source>
        <dbReference type="ARBA" id="ARBA00004496"/>
    </source>
</evidence>
<feature type="domain" description="Phosphofructokinase" evidence="16">
    <location>
        <begin position="23"/>
        <end position="295"/>
    </location>
</feature>
<reference evidence="17 18" key="1">
    <citation type="submission" date="2011-11" db="EMBL/GenBank/DDBJ databases">
        <title>Complete genome sequence of thermophilic Geobacillus thermoleovorans CCB_US3_UF5.</title>
        <authorList>
            <person name="Muhd Sakaff M.K.L."/>
            <person name="Abdul Rahman A.Y."/>
            <person name="Saito J.A."/>
            <person name="Hou S."/>
            <person name="Alam M."/>
        </authorList>
    </citation>
    <scope>NUCLEOTIDE SEQUENCE [LARGE SCALE GENOMIC DNA]</scope>
    <source>
        <strain evidence="17 18">CCB_US3_UF5</strain>
    </source>
</reference>
<evidence type="ECO:0000256" key="8">
    <source>
        <dbReference type="ARBA" id="ARBA00022723"/>
    </source>
</evidence>
<feature type="binding site" description="in other chain" evidence="15">
    <location>
        <position position="231"/>
    </location>
    <ligand>
        <name>ADP</name>
        <dbReference type="ChEBI" id="CHEBI:456216"/>
        <note>allosteric activator; ligand shared between dimeric partners</note>
    </ligand>
</feature>
<feature type="active site" description="Proton acceptor" evidence="15">
    <location>
        <position position="147"/>
    </location>
</feature>
<evidence type="ECO:0000256" key="7">
    <source>
        <dbReference type="ARBA" id="ARBA00022679"/>
    </source>
</evidence>
<dbReference type="PROSITE" id="PS00433">
    <property type="entry name" value="PHOSPHOFRUCTOKINASE"/>
    <property type="match status" value="1"/>
</dbReference>
<feature type="binding site" description="in other chain" evidence="15">
    <location>
        <position position="174"/>
    </location>
    <ligand>
        <name>ADP</name>
        <dbReference type="ChEBI" id="CHEBI:456216"/>
        <note>allosteric activator; ligand shared between dimeric partners</note>
    </ligand>
</feature>
<evidence type="ECO:0000259" key="16">
    <source>
        <dbReference type="Pfam" id="PF00365"/>
    </source>
</evidence>
<feature type="binding site" evidence="15">
    <location>
        <begin position="92"/>
        <end position="93"/>
    </location>
    <ligand>
        <name>ATP</name>
        <dbReference type="ChEBI" id="CHEBI:30616"/>
    </ligand>
</feature>
<name>A0ABM5MLC2_GEOTH</name>
<evidence type="ECO:0000256" key="13">
    <source>
        <dbReference type="ARBA" id="ARBA00023152"/>
    </source>
</evidence>
<comment type="catalytic activity">
    <reaction evidence="14 15">
        <text>beta-D-fructose 6-phosphate + ATP = beta-D-fructose 1,6-bisphosphate + ADP + H(+)</text>
        <dbReference type="Rhea" id="RHEA:16109"/>
        <dbReference type="ChEBI" id="CHEBI:15378"/>
        <dbReference type="ChEBI" id="CHEBI:30616"/>
        <dbReference type="ChEBI" id="CHEBI:32966"/>
        <dbReference type="ChEBI" id="CHEBI:57634"/>
        <dbReference type="ChEBI" id="CHEBI:456216"/>
        <dbReference type="EC" id="2.7.1.11"/>
    </reaction>
</comment>
<dbReference type="HAMAP" id="MF_00339">
    <property type="entry name" value="Phosphofructokinase_I_B1"/>
    <property type="match status" value="1"/>
</dbReference>
<keyword evidence="7 15" id="KW-0808">Transferase</keyword>
<dbReference type="Pfam" id="PF00365">
    <property type="entry name" value="PFK"/>
    <property type="match status" value="1"/>
</dbReference>
<keyword evidence="11 15" id="KW-0067">ATP-binding</keyword>
<evidence type="ECO:0000256" key="14">
    <source>
        <dbReference type="ARBA" id="ARBA00048070"/>
    </source>
</evidence>
<organism evidence="17 18">
    <name type="scientific">Geobacillus thermoleovorans CCB_US3_UF5</name>
    <dbReference type="NCBI Taxonomy" id="1111068"/>
    <lineage>
        <taxon>Bacteria</taxon>
        <taxon>Bacillati</taxon>
        <taxon>Bacillota</taxon>
        <taxon>Bacilli</taxon>
        <taxon>Bacillales</taxon>
        <taxon>Anoxybacillaceae</taxon>
        <taxon>Geobacillus</taxon>
        <taxon>Geobacillus thermoleovorans group</taxon>
    </lineage>
</organism>
<evidence type="ECO:0000256" key="4">
    <source>
        <dbReference type="ARBA" id="ARBA00004679"/>
    </source>
</evidence>
<feature type="binding site" evidence="15">
    <location>
        <position position="182"/>
    </location>
    <ligand>
        <name>substrate</name>
        <note>ligand shared between dimeric partners</note>
    </ligand>
</feature>
<dbReference type="Gene3D" id="3.40.50.450">
    <property type="match status" value="1"/>
</dbReference>
<comment type="cofactor">
    <cofactor evidence="1 15">
        <name>Mg(2+)</name>
        <dbReference type="ChEBI" id="CHEBI:18420"/>
    </cofactor>
</comment>
<feature type="binding site" evidence="15">
    <location>
        <begin position="41"/>
        <end position="45"/>
    </location>
    <ligand>
        <name>ADP</name>
        <dbReference type="ChEBI" id="CHEBI:456216"/>
        <note>allosteric activator; ligand shared between dimeric partners</note>
    </ligand>
</feature>
<dbReference type="InterPro" id="IPR035966">
    <property type="entry name" value="PKF_sf"/>
</dbReference>
<feature type="binding site" description="in other chain" evidence="15">
    <location>
        <position position="242"/>
    </location>
    <ligand>
        <name>substrate</name>
        <note>ligand shared between dimeric partners</note>
    </ligand>
</feature>
<dbReference type="Proteomes" id="UP000005636">
    <property type="component" value="Chromosome"/>
</dbReference>
<dbReference type="InterPro" id="IPR012003">
    <property type="entry name" value="ATP_PFK_prok-type"/>
</dbReference>
<dbReference type="NCBIfam" id="NF002872">
    <property type="entry name" value="PRK03202.1"/>
    <property type="match status" value="1"/>
</dbReference>
<dbReference type="PANTHER" id="PTHR13697">
    <property type="entry name" value="PHOSPHOFRUCTOKINASE"/>
    <property type="match status" value="1"/>
</dbReference>
<comment type="activity regulation">
    <text evidence="15">Allosterically activated by ADP and other diphosphonucleosides, and allosterically inhibited by phosphoenolpyruvate.</text>
</comment>
<evidence type="ECO:0000256" key="15">
    <source>
        <dbReference type="HAMAP-Rule" id="MF_00339"/>
    </source>
</evidence>
<feature type="binding site" description="in other chain" evidence="15">
    <location>
        <begin position="189"/>
        <end position="191"/>
    </location>
    <ligand>
        <name>substrate</name>
        <note>ligand shared between dimeric partners</note>
    </ligand>
</feature>
<feature type="binding site" evidence="15">
    <location>
        <position position="123"/>
    </location>
    <ligand>
        <name>Mg(2+)</name>
        <dbReference type="ChEBI" id="CHEBI:18420"/>
        <note>catalytic</note>
    </ligand>
</feature>
<evidence type="ECO:0000313" key="18">
    <source>
        <dbReference type="Proteomes" id="UP000005636"/>
    </source>
</evidence>
<feature type="binding site" description="in other chain" evidence="15">
    <location>
        <begin position="233"/>
        <end position="235"/>
    </location>
    <ligand>
        <name>ADP</name>
        <dbReference type="ChEBI" id="CHEBI:456216"/>
        <note>allosteric activator; ligand shared between dimeric partners</note>
    </ligand>
</feature>
<dbReference type="EMBL" id="CP003125">
    <property type="protein sequence ID" value="AEV20387.1"/>
    <property type="molecule type" value="Genomic_DNA"/>
</dbReference>
<keyword evidence="8 15" id="KW-0479">Metal-binding</keyword>
<evidence type="ECO:0000313" key="17">
    <source>
        <dbReference type="EMBL" id="AEV20387.1"/>
    </source>
</evidence>
<comment type="caution">
    <text evidence="15">Lacks conserved residue(s) required for the propagation of feature annotation.</text>
</comment>
<keyword evidence="12 15" id="KW-0460">Magnesium</keyword>
<dbReference type="SUPFAM" id="SSF53784">
    <property type="entry name" value="Phosphofructokinase"/>
    <property type="match status" value="1"/>
</dbReference>
<comment type="subcellular location">
    <subcellularLocation>
        <location evidence="3 15">Cytoplasm</location>
    </subcellularLocation>
</comment>
<feature type="binding site" evidence="15">
    <location>
        <position position="263"/>
    </location>
    <ligand>
        <name>substrate</name>
        <note>ligand shared between dimeric partners</note>
    </ligand>
</feature>
<dbReference type="NCBIfam" id="TIGR02482">
    <property type="entry name" value="PFKA_ATP"/>
    <property type="match status" value="1"/>
</dbReference>
<gene>
    <name evidence="15" type="primary">pfkA</name>
    <name evidence="17" type="ORF">GTCCBUS3UF5_30850</name>
</gene>
<comment type="subunit">
    <text evidence="15">Homotetramer.</text>
</comment>
<evidence type="ECO:0000256" key="10">
    <source>
        <dbReference type="ARBA" id="ARBA00022777"/>
    </source>
</evidence>
<evidence type="ECO:0000256" key="6">
    <source>
        <dbReference type="ARBA" id="ARBA00022533"/>
    </source>
</evidence>
<evidence type="ECO:0000256" key="9">
    <source>
        <dbReference type="ARBA" id="ARBA00022741"/>
    </source>
</evidence>
<feature type="binding site" evidence="15">
    <location>
        <begin position="122"/>
        <end position="125"/>
    </location>
    <ligand>
        <name>ATP</name>
        <dbReference type="ChEBI" id="CHEBI:30616"/>
    </ligand>
</feature>
<keyword evidence="9 15" id="KW-0547">Nucleotide-binding</keyword>
<dbReference type="PRINTS" id="PR00476">
    <property type="entry name" value="PHFRCTKINASE"/>
</dbReference>
<comment type="function">
    <text evidence="2 15">Catalyzes the phosphorylation of D-fructose 6-phosphate to fructose 1,6-bisphosphate by ATP, the first committing step of glycolysis.</text>
</comment>
<evidence type="ECO:0000256" key="1">
    <source>
        <dbReference type="ARBA" id="ARBA00001946"/>
    </source>
</evidence>
<keyword evidence="18" id="KW-1185">Reference proteome</keyword>
<protein>
    <recommendedName>
        <fullName evidence="15">ATP-dependent 6-phosphofructokinase</fullName>
        <shortName evidence="15">ATP-PFK</shortName>
        <shortName evidence="15">Phosphofructokinase</shortName>
        <ecNumber evidence="15">2.7.1.11</ecNumber>
    </recommendedName>
    <alternativeName>
        <fullName evidence="15">Phosphohexokinase</fullName>
    </alternativeName>
</protein>
<keyword evidence="10 15" id="KW-0418">Kinase</keyword>
<dbReference type="InterPro" id="IPR022953">
    <property type="entry name" value="ATP_PFK"/>
</dbReference>
<dbReference type="InterPro" id="IPR012828">
    <property type="entry name" value="PFKA_ATP_prok"/>
</dbReference>
<dbReference type="InterPro" id="IPR015912">
    <property type="entry name" value="Phosphofructokinase_CS"/>
</dbReference>